<evidence type="ECO:0000313" key="5">
    <source>
        <dbReference type="Proteomes" id="UP000193925"/>
    </source>
</evidence>
<proteinExistence type="predicted"/>
<evidence type="ECO:0000313" key="3">
    <source>
        <dbReference type="EMBL" id="CDQ11994.1"/>
    </source>
</evidence>
<feature type="region of interest" description="Disordered" evidence="1">
    <location>
        <begin position="144"/>
        <end position="167"/>
    </location>
</feature>
<gene>
    <name evidence="4" type="ORF">AFERRI_20331</name>
    <name evidence="3" type="ORF">AFERRI_600220</name>
</gene>
<dbReference type="EMBL" id="CCCS020000057">
    <property type="protein sequence ID" value="CDQ11994.1"/>
    <property type="molecule type" value="Genomic_DNA"/>
</dbReference>
<evidence type="ECO:0000256" key="2">
    <source>
        <dbReference type="SAM" id="Phobius"/>
    </source>
</evidence>
<feature type="transmembrane region" description="Helical" evidence="2">
    <location>
        <begin position="30"/>
        <end position="48"/>
    </location>
</feature>
<accession>A0A060V000</accession>
<dbReference type="RefSeq" id="WP_035195271.1">
    <property type="nucleotide sequence ID" value="NZ_CCCS020000057.1"/>
</dbReference>
<evidence type="ECO:0008006" key="6">
    <source>
        <dbReference type="Google" id="ProtNLM"/>
    </source>
</evidence>
<protein>
    <recommendedName>
        <fullName evidence="6">TM2 domain-containing protein</fullName>
    </recommendedName>
</protein>
<evidence type="ECO:0000313" key="4">
    <source>
        <dbReference type="EMBL" id="SMH65549.1"/>
    </source>
</evidence>
<reference evidence="3" key="2">
    <citation type="submission" date="2014-07" db="EMBL/GenBank/DDBJ databases">
        <title>Initial genome analysis of the psychrotolerant acidophile Acidithiobacillus ferrivorans CF27: insights into iron and sulfur oxidation pathways and into biofilm formation.</title>
        <authorList>
            <person name="Talla E."/>
            <person name="Hedrich S."/>
            <person name="Mangenot S."/>
            <person name="Ji B."/>
            <person name="Johnson D.B."/>
            <person name="Barbe V."/>
            <person name="Bonnefoy V."/>
        </authorList>
    </citation>
    <scope>NUCLEOTIDE SEQUENCE [LARGE SCALE GENOMIC DNA]</scope>
    <source>
        <strain evidence="3">CF27</strain>
    </source>
</reference>
<name>A0A060V000_9PROT</name>
<sequence>MPKAWEKLDLQGAGVQSLQIRLQKLQKKSLRSYLYWCLFPVGAHRFYLEQSWAWAFPLVSAGVIVLAFLGLTWAAIGLAVVLCAVALWDLSRISLWISANNKELRKASWFAQQTPAALSNYQGRVDTGEQPAQWQRELQDYTQAKESERAGHPAANAPAQKGFAPGQRRLSFAEQERLLAAMTKAPKSALGQEPADSTKK</sequence>
<reference evidence="4 5" key="3">
    <citation type="submission" date="2017-03" db="EMBL/GenBank/DDBJ databases">
        <authorList>
            <person name="Regsiter A."/>
            <person name="William W."/>
        </authorList>
    </citation>
    <scope>NUCLEOTIDE SEQUENCE [LARGE SCALE GENOMIC DNA]</scope>
    <source>
        <strain evidence="4">PRJEB5721</strain>
    </source>
</reference>
<dbReference type="EMBL" id="LT841305">
    <property type="protein sequence ID" value="SMH65549.1"/>
    <property type="molecule type" value="Genomic_DNA"/>
</dbReference>
<organism evidence="3">
    <name type="scientific">Acidithiobacillus ferrivorans</name>
    <dbReference type="NCBI Taxonomy" id="160808"/>
    <lineage>
        <taxon>Bacteria</taxon>
        <taxon>Pseudomonadati</taxon>
        <taxon>Pseudomonadota</taxon>
        <taxon>Acidithiobacillia</taxon>
        <taxon>Acidithiobacillales</taxon>
        <taxon>Acidithiobacillaceae</taxon>
        <taxon>Acidithiobacillus</taxon>
    </lineage>
</organism>
<dbReference type="Proteomes" id="UP000193925">
    <property type="component" value="Chromosome AFERRI"/>
</dbReference>
<keyword evidence="5" id="KW-1185">Reference proteome</keyword>
<evidence type="ECO:0000256" key="1">
    <source>
        <dbReference type="SAM" id="MobiDB-lite"/>
    </source>
</evidence>
<reference evidence="3" key="1">
    <citation type="submission" date="2014-03" db="EMBL/GenBank/DDBJ databases">
        <authorList>
            <person name="Genoscope - CEA"/>
        </authorList>
    </citation>
    <scope>NUCLEOTIDE SEQUENCE [LARGE SCALE GENOMIC DNA]</scope>
    <source>
        <strain evidence="3">CF27</strain>
    </source>
</reference>
<feature type="transmembrane region" description="Helical" evidence="2">
    <location>
        <begin position="54"/>
        <end position="87"/>
    </location>
</feature>
<keyword evidence="2" id="KW-0472">Membrane</keyword>
<keyword evidence="2" id="KW-1133">Transmembrane helix</keyword>
<keyword evidence="2" id="KW-0812">Transmembrane</keyword>
<dbReference type="AlphaFoldDB" id="A0A060V000"/>